<evidence type="ECO:0000313" key="2">
    <source>
        <dbReference type="EMBL" id="ONH26827.1"/>
    </source>
</evidence>
<name>A0A1V2I6M8_9ACTN</name>
<dbReference type="AlphaFoldDB" id="A0A1V2I6M8"/>
<accession>A0A1V2I6M8</accession>
<dbReference type="STRING" id="1834516.BL253_23895"/>
<protein>
    <submittedName>
        <fullName evidence="2">Uncharacterized protein</fullName>
    </submittedName>
</protein>
<evidence type="ECO:0000313" key="3">
    <source>
        <dbReference type="Proteomes" id="UP000188929"/>
    </source>
</evidence>
<feature type="region of interest" description="Disordered" evidence="1">
    <location>
        <begin position="61"/>
        <end position="82"/>
    </location>
</feature>
<keyword evidence="3" id="KW-1185">Reference proteome</keyword>
<dbReference type="OrthoDB" id="3215771at2"/>
<sequence length="82" mass="8910">MTRVEALLAADEFVAKVLTSASSAGTTGGRFTGALNLAERVDLTLRVARFLLEGQPSSETDDILKRDMRNELDQAFPPLRTS</sequence>
<feature type="compositionally biased region" description="Basic and acidic residues" evidence="1">
    <location>
        <begin position="62"/>
        <end position="72"/>
    </location>
</feature>
<dbReference type="Proteomes" id="UP000188929">
    <property type="component" value="Unassembled WGS sequence"/>
</dbReference>
<dbReference type="EMBL" id="MOMC01000049">
    <property type="protein sequence ID" value="ONH26827.1"/>
    <property type="molecule type" value="Genomic_DNA"/>
</dbReference>
<comment type="caution">
    <text evidence="2">The sequence shown here is derived from an EMBL/GenBank/DDBJ whole genome shotgun (WGS) entry which is preliminary data.</text>
</comment>
<proteinExistence type="predicted"/>
<organism evidence="2 3">
    <name type="scientific">Pseudofrankia asymbiotica</name>
    <dbReference type="NCBI Taxonomy" id="1834516"/>
    <lineage>
        <taxon>Bacteria</taxon>
        <taxon>Bacillati</taxon>
        <taxon>Actinomycetota</taxon>
        <taxon>Actinomycetes</taxon>
        <taxon>Frankiales</taxon>
        <taxon>Frankiaceae</taxon>
        <taxon>Pseudofrankia</taxon>
    </lineage>
</organism>
<evidence type="ECO:0000256" key="1">
    <source>
        <dbReference type="SAM" id="MobiDB-lite"/>
    </source>
</evidence>
<dbReference type="RefSeq" id="WP_007516179.1">
    <property type="nucleotide sequence ID" value="NZ_MOMC01000049.1"/>
</dbReference>
<reference evidence="3" key="1">
    <citation type="submission" date="2016-10" db="EMBL/GenBank/DDBJ databases">
        <title>Frankia sp. NRRL B-16386 Genome sequencing.</title>
        <authorList>
            <person name="Ghodhbane-Gtari F."/>
            <person name="Swanson E."/>
            <person name="Gueddou A."/>
            <person name="Hezbri K."/>
            <person name="Ktari K."/>
            <person name="Nouioui I."/>
            <person name="Morris K."/>
            <person name="Simpson S."/>
            <person name="Abebe-Akele F."/>
            <person name="Thomas K."/>
            <person name="Gtari M."/>
            <person name="Tisa L.S."/>
        </authorList>
    </citation>
    <scope>NUCLEOTIDE SEQUENCE [LARGE SCALE GENOMIC DNA]</scope>
    <source>
        <strain evidence="3">NRRL B-16386</strain>
    </source>
</reference>
<gene>
    <name evidence="2" type="ORF">BL253_23895</name>
</gene>